<dbReference type="KEGG" id="arev:RVR_5203"/>
<sequence>MSPETTASAAELRTSGEPRTWRITATNGLSVSGYLPPWAYEDPSASGVDPHLLPVLLVDVELFRYFHDVIDPLVGPGDGLDEDGHVTAYFCAITCRPFADRDVPDLPVHPVLTVQVTETDETVCHDPGELAALIARLRAHTDHLDQHVLPAFTAIHDDWRIHHRTAAGRPTPPVGQP</sequence>
<protein>
    <submittedName>
        <fullName evidence="1">Uncharacterized protein</fullName>
    </submittedName>
</protein>
<name>A0A7U3UU82_9ACTN</name>
<keyword evidence="2" id="KW-1185">Reference proteome</keyword>
<dbReference type="Pfam" id="PF21848">
    <property type="entry name" value="DUF6907"/>
    <property type="match status" value="1"/>
</dbReference>
<dbReference type="Proteomes" id="UP000595703">
    <property type="component" value="Chromosome"/>
</dbReference>
<organism evidence="1 2">
    <name type="scientific">Actinacidiphila reveromycinica</name>
    <dbReference type="NCBI Taxonomy" id="659352"/>
    <lineage>
        <taxon>Bacteria</taxon>
        <taxon>Bacillati</taxon>
        <taxon>Actinomycetota</taxon>
        <taxon>Actinomycetes</taxon>
        <taxon>Kitasatosporales</taxon>
        <taxon>Streptomycetaceae</taxon>
        <taxon>Actinacidiphila</taxon>
    </lineage>
</organism>
<reference evidence="1 2" key="2">
    <citation type="journal article" date="2011" name="J. Antibiot.">
        <title>Furaquinocins I and J: novel polyketide isoprenoid hybrid compounds from Streptomyces reveromyceticus SN-593.</title>
        <authorList>
            <person name="Panthee S."/>
            <person name="Takahashi S."/>
            <person name="Takagi H."/>
            <person name="Nogawa T."/>
            <person name="Oowada E."/>
            <person name="Uramoto M."/>
            <person name="Osada H."/>
        </authorList>
    </citation>
    <scope>NUCLEOTIDE SEQUENCE [LARGE SCALE GENOMIC DNA]</scope>
    <source>
        <strain evidence="1 2">SN-593</strain>
    </source>
</reference>
<reference evidence="1 2" key="3">
    <citation type="journal article" date="2011" name="Nat. Chem. Biol.">
        <title>Reveromycin A biosynthesis uses RevG and RevJ for stereospecific spiroacetal formation.</title>
        <authorList>
            <person name="Takahashi S."/>
            <person name="Toyoda A."/>
            <person name="Sekiyama Y."/>
            <person name="Takagi H."/>
            <person name="Nogawa T."/>
            <person name="Uramoto M."/>
            <person name="Suzuki R."/>
            <person name="Koshino H."/>
            <person name="Kumano T."/>
            <person name="Panthee S."/>
            <person name="Dairi T."/>
            <person name="Ishikawa J."/>
            <person name="Ikeda H."/>
            <person name="Sakaki Y."/>
            <person name="Osada H."/>
        </authorList>
    </citation>
    <scope>NUCLEOTIDE SEQUENCE [LARGE SCALE GENOMIC DNA]</scope>
    <source>
        <strain evidence="1 2">SN-593</strain>
    </source>
</reference>
<reference evidence="1 2" key="4">
    <citation type="journal article" date="2020" name="Sci. Rep.">
        <title>beta-carboline chemical signals induce reveromycin production through a LuxR family regulator in Streptomyces sp. SN-593.</title>
        <authorList>
            <person name="Panthee S."/>
            <person name="Kito N."/>
            <person name="Hayashi T."/>
            <person name="Shimizu T."/>
            <person name="Ishikawa J."/>
            <person name="Hamamoto H."/>
            <person name="Osada H."/>
            <person name="Takahashi S."/>
        </authorList>
    </citation>
    <scope>NUCLEOTIDE SEQUENCE [LARGE SCALE GENOMIC DNA]</scope>
    <source>
        <strain evidence="1 2">SN-593</strain>
    </source>
</reference>
<evidence type="ECO:0000313" key="2">
    <source>
        <dbReference type="Proteomes" id="UP000595703"/>
    </source>
</evidence>
<accession>A0A7U3UU82</accession>
<dbReference type="InterPro" id="IPR054202">
    <property type="entry name" value="DUF6907"/>
</dbReference>
<reference evidence="1 2" key="1">
    <citation type="journal article" date="2010" name="J. Bacteriol.">
        <title>Biochemical characterization of a novel indole prenyltransferase from Streptomyces sp. SN-593.</title>
        <authorList>
            <person name="Takahashi S."/>
            <person name="Takagi H."/>
            <person name="Toyoda A."/>
            <person name="Uramoto M."/>
            <person name="Nogawa T."/>
            <person name="Ueki M."/>
            <person name="Sakaki Y."/>
            <person name="Osada H."/>
        </authorList>
    </citation>
    <scope>NUCLEOTIDE SEQUENCE [LARGE SCALE GENOMIC DNA]</scope>
    <source>
        <strain evidence="1 2">SN-593</strain>
    </source>
</reference>
<dbReference type="RefSeq" id="WP_202234925.1">
    <property type="nucleotide sequence ID" value="NZ_AP018365.1"/>
</dbReference>
<dbReference type="EMBL" id="AP018365">
    <property type="protein sequence ID" value="BBA98849.1"/>
    <property type="molecule type" value="Genomic_DNA"/>
</dbReference>
<dbReference type="AlphaFoldDB" id="A0A7U3UU82"/>
<gene>
    <name evidence="1" type="ORF">RVR_5203</name>
</gene>
<proteinExistence type="predicted"/>
<evidence type="ECO:0000313" key="1">
    <source>
        <dbReference type="EMBL" id="BBA98849.1"/>
    </source>
</evidence>